<comment type="similarity">
    <text evidence="1">Belongs to the NmrA-type oxidoreductase family.</text>
</comment>
<gene>
    <name evidence="4" type="ORF">B0J15DRAFT_456853</name>
</gene>
<comment type="caution">
    <text evidence="4">The sequence shown here is derived from an EMBL/GenBank/DDBJ whole genome shotgun (WGS) entry which is preliminary data.</text>
</comment>
<dbReference type="PANTHER" id="PTHR42748:SF7">
    <property type="entry name" value="NMRA LIKE REDOX SENSOR 1-RELATED"/>
    <property type="match status" value="1"/>
</dbReference>
<dbReference type="Gene3D" id="3.90.25.10">
    <property type="entry name" value="UDP-galactose 4-epimerase, domain 1"/>
    <property type="match status" value="1"/>
</dbReference>
<evidence type="ECO:0000313" key="4">
    <source>
        <dbReference type="EMBL" id="KAH7224241.1"/>
    </source>
</evidence>
<dbReference type="PANTHER" id="PTHR42748">
    <property type="entry name" value="NITROGEN METABOLITE REPRESSION PROTEIN NMRA FAMILY MEMBER"/>
    <property type="match status" value="1"/>
</dbReference>
<name>A0A9P9FZ82_FUSSL</name>
<evidence type="ECO:0000259" key="3">
    <source>
        <dbReference type="Pfam" id="PF05368"/>
    </source>
</evidence>
<protein>
    <recommendedName>
        <fullName evidence="3">NmrA-like domain-containing protein</fullName>
    </recommendedName>
</protein>
<accession>A0A9P9FZ82</accession>
<organism evidence="4 5">
    <name type="scientific">Fusarium solani</name>
    <name type="common">Filamentous fungus</name>
    <dbReference type="NCBI Taxonomy" id="169388"/>
    <lineage>
        <taxon>Eukaryota</taxon>
        <taxon>Fungi</taxon>
        <taxon>Dikarya</taxon>
        <taxon>Ascomycota</taxon>
        <taxon>Pezizomycotina</taxon>
        <taxon>Sordariomycetes</taxon>
        <taxon>Hypocreomycetidae</taxon>
        <taxon>Hypocreales</taxon>
        <taxon>Nectriaceae</taxon>
        <taxon>Fusarium</taxon>
        <taxon>Fusarium solani species complex</taxon>
    </lineage>
</organism>
<dbReference type="InterPro" id="IPR051164">
    <property type="entry name" value="NmrA-like_oxidored"/>
</dbReference>
<reference evidence="4" key="1">
    <citation type="journal article" date="2021" name="Nat. Commun.">
        <title>Genetic determinants of endophytism in the Arabidopsis root mycobiome.</title>
        <authorList>
            <person name="Mesny F."/>
            <person name="Miyauchi S."/>
            <person name="Thiergart T."/>
            <person name="Pickel B."/>
            <person name="Atanasova L."/>
            <person name="Karlsson M."/>
            <person name="Huettel B."/>
            <person name="Barry K.W."/>
            <person name="Haridas S."/>
            <person name="Chen C."/>
            <person name="Bauer D."/>
            <person name="Andreopoulos W."/>
            <person name="Pangilinan J."/>
            <person name="LaButti K."/>
            <person name="Riley R."/>
            <person name="Lipzen A."/>
            <person name="Clum A."/>
            <person name="Drula E."/>
            <person name="Henrissat B."/>
            <person name="Kohler A."/>
            <person name="Grigoriev I.V."/>
            <person name="Martin F.M."/>
            <person name="Hacquard S."/>
        </authorList>
    </citation>
    <scope>NUCLEOTIDE SEQUENCE</scope>
    <source>
        <strain evidence="4">FSSC 5 MPI-SDFR-AT-0091</strain>
    </source>
</reference>
<dbReference type="Proteomes" id="UP000736672">
    <property type="component" value="Unassembled WGS sequence"/>
</dbReference>
<evidence type="ECO:0000256" key="1">
    <source>
        <dbReference type="ARBA" id="ARBA00006328"/>
    </source>
</evidence>
<dbReference type="AlphaFoldDB" id="A0A9P9FZ82"/>
<feature type="domain" description="NmrA-like" evidence="3">
    <location>
        <begin position="25"/>
        <end position="275"/>
    </location>
</feature>
<keyword evidence="5" id="KW-1185">Reference proteome</keyword>
<proteinExistence type="inferred from homology"/>
<dbReference type="InterPro" id="IPR036291">
    <property type="entry name" value="NAD(P)-bd_dom_sf"/>
</dbReference>
<keyword evidence="2" id="KW-0521">NADP</keyword>
<dbReference type="OrthoDB" id="300709at2759"/>
<evidence type="ECO:0000256" key="2">
    <source>
        <dbReference type="ARBA" id="ARBA00022857"/>
    </source>
</evidence>
<dbReference type="InterPro" id="IPR008030">
    <property type="entry name" value="NmrA-like"/>
</dbReference>
<dbReference type="Pfam" id="PF05368">
    <property type="entry name" value="NmrA"/>
    <property type="match status" value="1"/>
</dbReference>
<dbReference type="Gene3D" id="3.40.50.720">
    <property type="entry name" value="NAD(P)-binding Rossmann-like Domain"/>
    <property type="match status" value="1"/>
</dbReference>
<sequence length="335" mass="36680">MPFAPSRPTYLHTKEGFPVHRTKMTRVITVFGATGLQGGAVVRHLSKLGEYSIKAVTRNPPSEPAQRLADLPNVTVVVADLGKKETLLPAIKGSEAVFAITNFYDSDVQEDLFREVRQGCTLADVALEAGTELLIWSGVPSALVRSGGKYKSNNLVENKNTIAQYLDYRGVPHVKLNVGFYLDNWVATYLNGMIHGALKRDNDGTIILTQPMLKPEAKQGMIWVEKDLGPVVAAVLANWRQKPDLLGQTVWAAFDHVCMADVVAEIKKQTGSEVRLDTPATTGIADLDELYGYENEWGVLTDVPLPDPLTTSLGVKFHGLADWVVEDVVPAMKES</sequence>
<evidence type="ECO:0000313" key="5">
    <source>
        <dbReference type="Proteomes" id="UP000736672"/>
    </source>
</evidence>
<dbReference type="SUPFAM" id="SSF51735">
    <property type="entry name" value="NAD(P)-binding Rossmann-fold domains"/>
    <property type="match status" value="1"/>
</dbReference>
<dbReference type="EMBL" id="JAGTJS010000053">
    <property type="protein sequence ID" value="KAH7224241.1"/>
    <property type="molecule type" value="Genomic_DNA"/>
</dbReference>